<accession>A0A8J8XXV3</accession>
<dbReference type="AlphaFoldDB" id="A0A8J8XXV3"/>
<proteinExistence type="inferred from homology"/>
<dbReference type="PRINTS" id="PR00080">
    <property type="entry name" value="SDRFAMILY"/>
</dbReference>
<organism evidence="3">
    <name type="scientific">Zea mays</name>
    <name type="common">Maize</name>
    <dbReference type="NCBI Taxonomy" id="4577"/>
    <lineage>
        <taxon>Eukaryota</taxon>
        <taxon>Viridiplantae</taxon>
        <taxon>Streptophyta</taxon>
        <taxon>Embryophyta</taxon>
        <taxon>Tracheophyta</taxon>
        <taxon>Spermatophyta</taxon>
        <taxon>Magnoliopsida</taxon>
        <taxon>Liliopsida</taxon>
        <taxon>Poales</taxon>
        <taxon>Poaceae</taxon>
        <taxon>PACMAD clade</taxon>
        <taxon>Panicoideae</taxon>
        <taxon>Andropogonodae</taxon>
        <taxon>Andropogoneae</taxon>
        <taxon>Tripsacinae</taxon>
        <taxon>Zea</taxon>
    </lineage>
</organism>
<dbReference type="GO" id="GO:0016491">
    <property type="term" value="F:oxidoreductase activity"/>
    <property type="evidence" value="ECO:0007669"/>
    <property type="project" value="UniProtKB-KW"/>
</dbReference>
<dbReference type="Proteomes" id="UP000251960">
    <property type="component" value="Chromosome 4"/>
</dbReference>
<comment type="similarity">
    <text evidence="1">Belongs to the short-chain dehydrogenases/reductases (SDR) family.</text>
</comment>
<reference evidence="3" key="1">
    <citation type="journal article" date="2018" name="Nat. Genet.">
        <title>Extensive intraspecific gene order and gene structural variations between Mo17 and other maize genomes.</title>
        <authorList>
            <person name="Sun S."/>
            <person name="Zhou Y."/>
            <person name="Chen J."/>
            <person name="Shi J."/>
            <person name="Zhao H."/>
            <person name="Zhao H."/>
            <person name="Song W."/>
            <person name="Zhang M."/>
            <person name="Cui Y."/>
            <person name="Dong X."/>
            <person name="Liu H."/>
            <person name="Ma X."/>
            <person name="Jiao Y."/>
            <person name="Wang B."/>
            <person name="Wei X."/>
            <person name="Stein J.C."/>
            <person name="Glaubitz J.C."/>
            <person name="Lu F."/>
            <person name="Yu G."/>
            <person name="Liang C."/>
            <person name="Fengler K."/>
            <person name="Li B."/>
            <person name="Rafalski A."/>
            <person name="Schnable P.S."/>
            <person name="Ware D.H."/>
            <person name="Buckler E.S."/>
            <person name="Lai J."/>
        </authorList>
    </citation>
    <scope>NUCLEOTIDE SEQUENCE [LARGE SCALE GENOMIC DNA]</scope>
    <source>
        <tissue evidence="3">Seedling</tissue>
    </source>
</reference>
<dbReference type="PROSITE" id="PS00061">
    <property type="entry name" value="ADH_SHORT"/>
    <property type="match status" value="1"/>
</dbReference>
<dbReference type="SUPFAM" id="SSF51735">
    <property type="entry name" value="NAD(P)-binding Rossmann-fold domains"/>
    <property type="match status" value="1"/>
</dbReference>
<evidence type="ECO:0000313" key="3">
    <source>
        <dbReference type="EMBL" id="PWZ26809.1"/>
    </source>
</evidence>
<dbReference type="PANTHER" id="PTHR43180">
    <property type="entry name" value="3-OXOACYL-(ACYL-CARRIER-PROTEIN) REDUCTASE (AFU_ORTHOLOGUE AFUA_6G11210)"/>
    <property type="match status" value="1"/>
</dbReference>
<evidence type="ECO:0000256" key="2">
    <source>
        <dbReference type="ARBA" id="ARBA00023002"/>
    </source>
</evidence>
<dbReference type="SMR" id="A0A8J8XXV3"/>
<dbReference type="InterPro" id="IPR036291">
    <property type="entry name" value="NAD(P)-bd_dom_sf"/>
</dbReference>
<dbReference type="PRINTS" id="PR00081">
    <property type="entry name" value="GDHRDH"/>
</dbReference>
<gene>
    <name evidence="3" type="primary">SDR2a</name>
    <name evidence="3" type="ORF">Zm00014a_034483</name>
</gene>
<dbReference type="HOGENOM" id="CLU_010194_1_0_1"/>
<dbReference type="EMBL" id="NCVQ01000005">
    <property type="protein sequence ID" value="PWZ26809.1"/>
    <property type="molecule type" value="Genomic_DNA"/>
</dbReference>
<comment type="caution">
    <text evidence="3">The sequence shown here is derived from an EMBL/GenBank/DDBJ whole genome shotgun (WGS) entry which is preliminary data.</text>
</comment>
<dbReference type="Gene3D" id="3.40.50.720">
    <property type="entry name" value="NAD(P)-binding Rossmann-like Domain"/>
    <property type="match status" value="1"/>
</dbReference>
<dbReference type="Pfam" id="PF13561">
    <property type="entry name" value="adh_short_C2"/>
    <property type="match status" value="1"/>
</dbReference>
<dbReference type="InterPro" id="IPR020904">
    <property type="entry name" value="Sc_DH/Rdtase_CS"/>
</dbReference>
<dbReference type="OMA" id="PMKHRER"/>
<dbReference type="InterPro" id="IPR002347">
    <property type="entry name" value="SDR_fam"/>
</dbReference>
<sequence>MMHRLVVEARRRAAPVAMAAGGVAGGERWMSSSAASKGRLVGKIALITGGASGLGKAAAREFIEEGAGAVVLADINSKLGLETAHELGPDAHFVHCDVAVEDSVAAAVDAAVARHGRLDVMLNSAGVVGPLTPGTSRVASLDLAQFDSVMSVNVRGTLAGIKHAARAMLAAAPAGAGGGGGGAGGSILCMASVSGILGGLGTYPYSVSKFAIAGIVKAAAAELSRLGVRVNCISPYAVPTPMVLGQFSAMLGGAADEAQVAAIVRGLGELRGATCEAVDIARAAVYLASDDAKYVSGHNLVVDGGFTSYKHMNLPFPTKPHE</sequence>
<evidence type="ECO:0000256" key="1">
    <source>
        <dbReference type="ARBA" id="ARBA00006484"/>
    </source>
</evidence>
<dbReference type="PANTHER" id="PTHR43180:SF55">
    <property type="entry name" value="ALCOHOL DEHYDROGENASE-LIKE PROTEIN"/>
    <property type="match status" value="1"/>
</dbReference>
<name>A0A8J8XXV3_MAIZE</name>
<keyword evidence="2" id="KW-0560">Oxidoreductase</keyword>
<protein>
    <submittedName>
        <fullName evidence="3">Short-chain dehydrogenase reductase 2a</fullName>
    </submittedName>
</protein>
<dbReference type="FunFam" id="3.40.50.720:FF:000084">
    <property type="entry name" value="Short-chain dehydrogenase reductase"/>
    <property type="match status" value="1"/>
</dbReference>